<evidence type="ECO:0000256" key="4">
    <source>
        <dbReference type="ARBA" id="ARBA00023163"/>
    </source>
</evidence>
<organism evidence="8">
    <name type="scientific">Salvia splendens</name>
    <name type="common">Scarlet sage</name>
    <dbReference type="NCBI Taxonomy" id="180675"/>
    <lineage>
        <taxon>Eukaryota</taxon>
        <taxon>Viridiplantae</taxon>
        <taxon>Streptophyta</taxon>
        <taxon>Embryophyta</taxon>
        <taxon>Tracheophyta</taxon>
        <taxon>Spermatophyta</taxon>
        <taxon>Magnoliopsida</taxon>
        <taxon>eudicotyledons</taxon>
        <taxon>Gunneridae</taxon>
        <taxon>Pentapetalae</taxon>
        <taxon>asterids</taxon>
        <taxon>lamiids</taxon>
        <taxon>Lamiales</taxon>
        <taxon>Lamiaceae</taxon>
        <taxon>Nepetoideae</taxon>
        <taxon>Mentheae</taxon>
        <taxon>Salviinae</taxon>
        <taxon>Salvia</taxon>
        <taxon>Salvia subgen. Calosphace</taxon>
        <taxon>core Calosphace</taxon>
    </lineage>
</organism>
<keyword evidence="9" id="KW-1185">Reference proteome</keyword>
<keyword evidence="5" id="KW-0539">Nucleus</keyword>
<keyword evidence="3" id="KW-0238">DNA-binding</keyword>
<dbReference type="InterPro" id="IPR044283">
    <property type="entry name" value="FAMA/SPEECHLESS/MUTE-like"/>
</dbReference>
<dbReference type="PROSITE" id="PS50888">
    <property type="entry name" value="BHLH"/>
    <property type="match status" value="1"/>
</dbReference>
<evidence type="ECO:0000256" key="3">
    <source>
        <dbReference type="ARBA" id="ARBA00023125"/>
    </source>
</evidence>
<evidence type="ECO:0000256" key="5">
    <source>
        <dbReference type="ARBA" id="ARBA00023242"/>
    </source>
</evidence>
<dbReference type="CDD" id="cd11448">
    <property type="entry name" value="bHLH_AtFAMA_like"/>
    <property type="match status" value="1"/>
</dbReference>
<comment type="caution">
    <text evidence="8">The sequence shown here is derived from an EMBL/GenBank/DDBJ whole genome shotgun (WGS) entry which is preliminary data.</text>
</comment>
<dbReference type="GO" id="GO:0003700">
    <property type="term" value="F:DNA-binding transcription factor activity"/>
    <property type="evidence" value="ECO:0007669"/>
    <property type="project" value="InterPro"/>
</dbReference>
<feature type="region of interest" description="Disordered" evidence="6">
    <location>
        <begin position="72"/>
        <end position="91"/>
    </location>
</feature>
<dbReference type="AlphaFoldDB" id="A0A8X8XCZ3"/>
<protein>
    <recommendedName>
        <fullName evidence="7">BHLH domain-containing protein</fullName>
    </recommendedName>
</protein>
<evidence type="ECO:0000313" key="8">
    <source>
        <dbReference type="EMBL" id="KAG6409833.1"/>
    </source>
</evidence>
<sequence length="309" mass="34173">MGTQDLSEFFKESELTDDIFSILEASDCNSPSMMRFDLSNDEIFEFKKSPFLESEMAAAEASPKCKRQKLSAAAASVEDGQPRTSSHISVERNRRKQMNEHISVLRSLMPCFYVKRGDQASIIGGVVNYIKELQQILQSMEAKKQRKAYADVLSPRPGPISPILISPRTPQPSSPYKRRLHCLQTGFLNSPSLIPSPAELSPCNSSTSSINDSMNELVASSRSAVAEVEVKFCGPNLLLKTISGRIPGQVAKIVSAVEDLALQILQVNVNKLDEKMLNCFTIKIGIECQLSAQELAEHIQQTFCFQNPS</sequence>
<evidence type="ECO:0000313" key="9">
    <source>
        <dbReference type="Proteomes" id="UP000298416"/>
    </source>
</evidence>
<comment type="subcellular location">
    <subcellularLocation>
        <location evidence="1">Nucleus</location>
    </subcellularLocation>
</comment>
<reference evidence="8" key="1">
    <citation type="submission" date="2018-01" db="EMBL/GenBank/DDBJ databases">
        <authorList>
            <person name="Mao J.F."/>
        </authorList>
    </citation>
    <scope>NUCLEOTIDE SEQUENCE</scope>
    <source>
        <strain evidence="8">Huo1</strain>
        <tissue evidence="8">Leaf</tissue>
    </source>
</reference>
<proteinExistence type="predicted"/>
<dbReference type="PANTHER" id="PTHR46684:SF4">
    <property type="entry name" value="TRANSCRIPTION FACTOR SPEECHLESS"/>
    <property type="match status" value="1"/>
</dbReference>
<dbReference type="GO" id="GO:0005634">
    <property type="term" value="C:nucleus"/>
    <property type="evidence" value="ECO:0007669"/>
    <property type="project" value="UniProtKB-SubCell"/>
</dbReference>
<dbReference type="GO" id="GO:0010052">
    <property type="term" value="P:guard cell differentiation"/>
    <property type="evidence" value="ECO:0007669"/>
    <property type="project" value="InterPro"/>
</dbReference>
<name>A0A8X8XCZ3_SALSN</name>
<dbReference type="GO" id="GO:0046983">
    <property type="term" value="F:protein dimerization activity"/>
    <property type="evidence" value="ECO:0007669"/>
    <property type="project" value="InterPro"/>
</dbReference>
<gene>
    <name evidence="8" type="ORF">SASPL_127875</name>
</gene>
<dbReference type="EMBL" id="PNBA02000010">
    <property type="protein sequence ID" value="KAG6409833.1"/>
    <property type="molecule type" value="Genomic_DNA"/>
</dbReference>
<evidence type="ECO:0000259" key="7">
    <source>
        <dbReference type="PROSITE" id="PS50888"/>
    </source>
</evidence>
<feature type="domain" description="BHLH" evidence="7">
    <location>
        <begin position="82"/>
        <end position="133"/>
    </location>
</feature>
<dbReference type="GO" id="GO:0003677">
    <property type="term" value="F:DNA binding"/>
    <property type="evidence" value="ECO:0007669"/>
    <property type="project" value="UniProtKB-KW"/>
</dbReference>
<evidence type="ECO:0000256" key="6">
    <source>
        <dbReference type="SAM" id="MobiDB-lite"/>
    </source>
</evidence>
<dbReference type="OrthoDB" id="675169at2759"/>
<evidence type="ECO:0000256" key="1">
    <source>
        <dbReference type="ARBA" id="ARBA00004123"/>
    </source>
</evidence>
<dbReference type="Proteomes" id="UP000298416">
    <property type="component" value="Unassembled WGS sequence"/>
</dbReference>
<evidence type="ECO:0000256" key="2">
    <source>
        <dbReference type="ARBA" id="ARBA00023015"/>
    </source>
</evidence>
<reference evidence="8" key="2">
    <citation type="submission" date="2020-08" db="EMBL/GenBank/DDBJ databases">
        <title>Plant Genome Project.</title>
        <authorList>
            <person name="Zhang R.-G."/>
        </authorList>
    </citation>
    <scope>NUCLEOTIDE SEQUENCE</scope>
    <source>
        <strain evidence="8">Huo1</strain>
        <tissue evidence="8">Leaf</tissue>
    </source>
</reference>
<keyword evidence="4" id="KW-0804">Transcription</keyword>
<dbReference type="PANTHER" id="PTHR46684">
    <property type="entry name" value="TRANSCRIPTION FACTOR FAMA"/>
    <property type="match status" value="1"/>
</dbReference>
<dbReference type="SMART" id="SM00353">
    <property type="entry name" value="HLH"/>
    <property type="match status" value="1"/>
</dbReference>
<dbReference type="Pfam" id="PF00010">
    <property type="entry name" value="HLH"/>
    <property type="match status" value="1"/>
</dbReference>
<accession>A0A8X8XCZ3</accession>
<dbReference type="GO" id="GO:0045893">
    <property type="term" value="P:positive regulation of DNA-templated transcription"/>
    <property type="evidence" value="ECO:0007669"/>
    <property type="project" value="TreeGrafter"/>
</dbReference>
<keyword evidence="2" id="KW-0805">Transcription regulation</keyword>
<dbReference type="InterPro" id="IPR011598">
    <property type="entry name" value="bHLH_dom"/>
</dbReference>